<protein>
    <recommendedName>
        <fullName evidence="1">Type-2 restriction enzyme</fullName>
        <ecNumber evidence="1">3.1.21.4</ecNumber>
    </recommendedName>
</protein>
<dbReference type="SUPFAM" id="SSF52980">
    <property type="entry name" value="Restriction endonuclease-like"/>
    <property type="match status" value="1"/>
</dbReference>
<comment type="similarity">
    <text evidence="1">Belongs to the DpnII type II restriction endonuclease family.</text>
</comment>
<dbReference type="PIRSF" id="PIRSF016080">
    <property type="entry name" value="Restrict_endonuc_II_DpmII"/>
    <property type="match status" value="1"/>
</dbReference>
<dbReference type="GO" id="GO:0009036">
    <property type="term" value="F:type II site-specific deoxyribonuclease activity"/>
    <property type="evidence" value="ECO:0007669"/>
    <property type="project" value="UniProtKB-UniRule"/>
</dbReference>
<evidence type="ECO:0000313" key="4">
    <source>
        <dbReference type="Proteomes" id="UP000254072"/>
    </source>
</evidence>
<keyword evidence="1" id="KW-0680">Restriction system</keyword>
<dbReference type="InterPro" id="IPR011335">
    <property type="entry name" value="Restrct_endonuc-II-like"/>
</dbReference>
<sequence length="280" mass="32437">MIQKEKFSVFFDNITEIKIGLDYYTDFKKVINNVNTISLRLTQLNYLVGQKDMRKAVEEVWEENPKAFSVMGILVAVRKKQNKKAWGRDGSERLVYNYFDSVDHIMEFIEDSGLLTVLQDKHIKNLVDYVFGVETGLDTHGRKNRIGEIMASKIAQQFDEANISYEREVQSKKFPAIKSVLGKDSKRFDFVISCPSKKYLVEVNYYGTQGSKVTEIPRSYMDVAKKINSVEGFEFVWITDGIGWKKAKEQLNEAYDEIPNVYNLNTLQDFINKILQDTKN</sequence>
<dbReference type="OrthoDB" id="9771872at2"/>
<keyword evidence="1" id="KW-0255">Endonuclease</keyword>
<evidence type="ECO:0000259" key="2">
    <source>
        <dbReference type="Pfam" id="PF04556"/>
    </source>
</evidence>
<name>A0A379E0E6_9BACT</name>
<dbReference type="InterPro" id="IPR021191">
    <property type="entry name" value="Restrct_endonuc_II_DpnII"/>
</dbReference>
<dbReference type="EMBL" id="UGTL01000001">
    <property type="protein sequence ID" value="SUB85752.1"/>
    <property type="molecule type" value="Genomic_DNA"/>
</dbReference>
<dbReference type="GO" id="GO:0003677">
    <property type="term" value="F:DNA binding"/>
    <property type="evidence" value="ECO:0007669"/>
    <property type="project" value="UniProtKB-UniRule"/>
</dbReference>
<evidence type="ECO:0000256" key="1">
    <source>
        <dbReference type="PIRNR" id="PIRNR016080"/>
    </source>
</evidence>
<feature type="domain" description="Restriction endonuclease type II DpnII-like" evidence="2">
    <location>
        <begin position="7"/>
        <end position="272"/>
    </location>
</feature>
<organism evidence="3 4">
    <name type="scientific">Prevotella disiens</name>
    <dbReference type="NCBI Taxonomy" id="28130"/>
    <lineage>
        <taxon>Bacteria</taxon>
        <taxon>Pseudomonadati</taxon>
        <taxon>Bacteroidota</taxon>
        <taxon>Bacteroidia</taxon>
        <taxon>Bacteroidales</taxon>
        <taxon>Prevotellaceae</taxon>
        <taxon>Prevotella</taxon>
    </lineage>
</organism>
<evidence type="ECO:0000313" key="3">
    <source>
        <dbReference type="EMBL" id="SUB85752.1"/>
    </source>
</evidence>
<dbReference type="EC" id="3.1.21.4" evidence="1"/>
<dbReference type="InterPro" id="IPR007637">
    <property type="entry name" value="Restrct_endonuc_II_DpnII-like"/>
</dbReference>
<gene>
    <name evidence="3" type="primary">mboIR_2</name>
    <name evidence="3" type="ORF">NCTC11157_01487</name>
</gene>
<comment type="function">
    <text evidence="1">A P subtype restriction enzyme that recognizes the double-stranded unmethylated sequence 5'-GATC-3'.</text>
</comment>
<dbReference type="GO" id="GO:0009307">
    <property type="term" value="P:DNA restriction-modification system"/>
    <property type="evidence" value="ECO:0007669"/>
    <property type="project" value="UniProtKB-UniRule"/>
</dbReference>
<comment type="catalytic activity">
    <reaction evidence="1">
        <text>Endonucleolytic cleavage of DNA to give specific double-stranded fragments with terminal 5'-phosphates.</text>
        <dbReference type="EC" id="3.1.21.4"/>
    </reaction>
</comment>
<dbReference type="AlphaFoldDB" id="A0A379E0E6"/>
<keyword evidence="1 3" id="KW-0378">Hydrolase</keyword>
<reference evidence="3 4" key="1">
    <citation type="submission" date="2018-06" db="EMBL/GenBank/DDBJ databases">
        <authorList>
            <consortium name="Pathogen Informatics"/>
            <person name="Doyle S."/>
        </authorList>
    </citation>
    <scope>NUCLEOTIDE SEQUENCE [LARGE SCALE GENOMIC DNA]</scope>
    <source>
        <strain evidence="3 4">NCTC11157</strain>
    </source>
</reference>
<dbReference type="GeneID" id="91082673"/>
<dbReference type="Pfam" id="PF04556">
    <property type="entry name" value="DpnII"/>
    <property type="match status" value="1"/>
</dbReference>
<dbReference type="REBASE" id="409624">
    <property type="entry name" value="R2.Pdi11157ORF1485P"/>
</dbReference>
<proteinExistence type="inferred from homology"/>
<dbReference type="Proteomes" id="UP000254072">
    <property type="component" value="Unassembled WGS sequence"/>
</dbReference>
<keyword evidence="1" id="KW-0540">Nuclease</keyword>
<dbReference type="RefSeq" id="WP_021669930.1">
    <property type="nucleotide sequence ID" value="NZ_UGTL01000001.1"/>
</dbReference>
<accession>A0A379E0E6</accession>